<gene>
    <name evidence="6" type="primary">LOC106054541</name>
</gene>
<evidence type="ECO:0000256" key="3">
    <source>
        <dbReference type="SAM" id="SignalP"/>
    </source>
</evidence>
<protein>
    <submittedName>
        <fullName evidence="6">Uncharacterized protein LOC106054541</fullName>
    </submittedName>
</protein>
<dbReference type="InterPro" id="IPR008922">
    <property type="entry name" value="Di-copper_centre_dom_sf"/>
</dbReference>
<evidence type="ECO:0000313" key="6">
    <source>
        <dbReference type="RefSeq" id="XP_013065895.2"/>
    </source>
</evidence>
<feature type="signal peptide" evidence="3">
    <location>
        <begin position="1"/>
        <end position="21"/>
    </location>
</feature>
<keyword evidence="2" id="KW-0186">Copper</keyword>
<evidence type="ECO:0000256" key="2">
    <source>
        <dbReference type="ARBA" id="ARBA00023008"/>
    </source>
</evidence>
<keyword evidence="5" id="KW-1185">Reference proteome</keyword>
<dbReference type="AlphaFoldDB" id="A0A9U8DY29"/>
<dbReference type="PANTHER" id="PTHR11474:SF126">
    <property type="entry name" value="TYROSINASE-LIKE PROTEIN TYR-1-RELATED"/>
    <property type="match status" value="1"/>
</dbReference>
<dbReference type="Pfam" id="PF00264">
    <property type="entry name" value="Tyrosinase"/>
    <property type="match status" value="1"/>
</dbReference>
<keyword evidence="3" id="KW-0732">Signal</keyword>
<dbReference type="PRINTS" id="PR00092">
    <property type="entry name" value="TYROSINASE"/>
</dbReference>
<organism evidence="5 6">
    <name type="scientific">Biomphalaria glabrata</name>
    <name type="common">Bloodfluke planorb</name>
    <name type="synonym">Freshwater snail</name>
    <dbReference type="NCBI Taxonomy" id="6526"/>
    <lineage>
        <taxon>Eukaryota</taxon>
        <taxon>Metazoa</taxon>
        <taxon>Spiralia</taxon>
        <taxon>Lophotrochozoa</taxon>
        <taxon>Mollusca</taxon>
        <taxon>Gastropoda</taxon>
        <taxon>Heterobranchia</taxon>
        <taxon>Euthyneura</taxon>
        <taxon>Panpulmonata</taxon>
        <taxon>Hygrophila</taxon>
        <taxon>Lymnaeoidea</taxon>
        <taxon>Planorbidae</taxon>
        <taxon>Biomphalaria</taxon>
    </lineage>
</organism>
<proteinExistence type="predicted"/>
<reference evidence="6" key="1">
    <citation type="submission" date="2025-08" db="UniProtKB">
        <authorList>
            <consortium name="RefSeq"/>
        </authorList>
    </citation>
    <scope>IDENTIFICATION</scope>
</reference>
<evidence type="ECO:0000256" key="1">
    <source>
        <dbReference type="ARBA" id="ARBA00022723"/>
    </source>
</evidence>
<evidence type="ECO:0000313" key="5">
    <source>
        <dbReference type="Proteomes" id="UP001165740"/>
    </source>
</evidence>
<feature type="domain" description="Tyrosinase copper-binding" evidence="4">
    <location>
        <begin position="294"/>
        <end position="305"/>
    </location>
</feature>
<dbReference type="RefSeq" id="XP_013065895.2">
    <property type="nucleotide sequence ID" value="XM_013210441.2"/>
</dbReference>
<dbReference type="InterPro" id="IPR050316">
    <property type="entry name" value="Tyrosinase/Hemocyanin"/>
</dbReference>
<sequence>MCGHLLISVLVIMINIEYISSKMWECSMPVELQECYNRAGKTDVRDFVGSLYNWLCEQHTMQDDPDRKPDIDSRAVQYLMDLSRQAADTGSTREKRQSSSGPCVRKEYRMLTLEERRRYHDAINTLKNDTSVSPNKYDAIALIHRGVTNLIAHGGPGFMGWHRYFIRMYELALRLVNPLVCLVFWDSSLDYSLSNPVLSSIWTSEYMGTPRGPVVNGPFALWRTPDGSQLIRNAGLDGDLYTPGVINDLVTRSRYEDLFPASGGTQRYDFELHHGAVHVYIGGTMNRLDTAAFDPMFFMHHCFVDYLFQRVRAFMRSRGRDPTIYPRLIRSLPRHEAGAPTGFGNTTQADGYSVSLENTAIYEAVPSCSATSPSCGNRSLVCRNNRCVPTTAPIRLRRAVEDFDQALECDKSSRDDLAVQNDYCINKTCDAENWVYIPVNIFTERPPKFVEYDSYPVRRGRVDKSLDIYSPKANNQTKAMITDRMGDPKTYSRCKKDTPTGQVFLYSQGLNYIGRYKESAIVDQRLSVSISVGFVGVRKPTEGLKGLTKALIRAHDSCGRVCRVTCRNGSTGAFRPCSGVVCISNEKPLMYGNDYDEATTNVFGYKSIREYPRFMTENVFISFFCDYPKNYPFAKNVTISSKKV</sequence>
<dbReference type="GO" id="GO:0046872">
    <property type="term" value="F:metal ion binding"/>
    <property type="evidence" value="ECO:0007669"/>
    <property type="project" value="UniProtKB-KW"/>
</dbReference>
<dbReference type="PANTHER" id="PTHR11474">
    <property type="entry name" value="TYROSINASE FAMILY MEMBER"/>
    <property type="match status" value="1"/>
</dbReference>
<dbReference type="GO" id="GO:0016491">
    <property type="term" value="F:oxidoreductase activity"/>
    <property type="evidence" value="ECO:0007669"/>
    <property type="project" value="InterPro"/>
</dbReference>
<dbReference type="GeneID" id="106054541"/>
<evidence type="ECO:0000259" key="4">
    <source>
        <dbReference type="PROSITE" id="PS00498"/>
    </source>
</evidence>
<dbReference type="PROSITE" id="PS00498">
    <property type="entry name" value="TYROSINASE_2"/>
    <property type="match status" value="1"/>
</dbReference>
<feature type="chain" id="PRO_5040860372" evidence="3">
    <location>
        <begin position="22"/>
        <end position="644"/>
    </location>
</feature>
<dbReference type="SUPFAM" id="SSF48056">
    <property type="entry name" value="Di-copper centre-containing domain"/>
    <property type="match status" value="1"/>
</dbReference>
<dbReference type="OMA" id="HETTHWI"/>
<keyword evidence="1" id="KW-0479">Metal-binding</keyword>
<dbReference type="InterPro" id="IPR002227">
    <property type="entry name" value="Tyrosinase_Cu-bd"/>
</dbReference>
<name>A0A9U8DY29_BIOGL</name>
<dbReference type="KEGG" id="bgt:106054541"/>
<accession>A0A9U8DY29</accession>
<dbReference type="Proteomes" id="UP001165740">
    <property type="component" value="Chromosome 9"/>
</dbReference>
<dbReference type="Gene3D" id="1.10.1280.10">
    <property type="entry name" value="Di-copper center containing domain from catechol oxidase"/>
    <property type="match status" value="1"/>
</dbReference>
<dbReference type="OrthoDB" id="6132182at2759"/>